<dbReference type="OrthoDB" id="6375174at2759"/>
<evidence type="ECO:0000313" key="1">
    <source>
        <dbReference type="EMBL" id="KAG5622015.1"/>
    </source>
</evidence>
<name>A0A9J6ADJ5_SOLCO</name>
<dbReference type="Proteomes" id="UP000824120">
    <property type="component" value="Chromosome 2"/>
</dbReference>
<dbReference type="EMBL" id="JACXVP010000002">
    <property type="protein sequence ID" value="KAG5622015.1"/>
    <property type="molecule type" value="Genomic_DNA"/>
</dbReference>
<keyword evidence="2" id="KW-1185">Reference proteome</keyword>
<evidence type="ECO:0000313" key="2">
    <source>
        <dbReference type="Proteomes" id="UP000824120"/>
    </source>
</evidence>
<accession>A0A9J6ADJ5</accession>
<dbReference type="AlphaFoldDB" id="A0A9J6ADJ5"/>
<dbReference type="PANTHER" id="PTHR36074:SF1">
    <property type="entry name" value="ISOPENTENYL-DIPHOSPHATE DELTA-ISOMERASE"/>
    <property type="match status" value="1"/>
</dbReference>
<reference evidence="1 2" key="1">
    <citation type="submission" date="2020-09" db="EMBL/GenBank/DDBJ databases">
        <title>De no assembly of potato wild relative species, Solanum commersonii.</title>
        <authorList>
            <person name="Cho K."/>
        </authorList>
    </citation>
    <scope>NUCLEOTIDE SEQUENCE [LARGE SCALE GENOMIC DNA]</scope>
    <source>
        <strain evidence="1">LZ3.2</strain>
        <tissue evidence="1">Leaf</tissue>
    </source>
</reference>
<sequence>MTQKQISETPFAKIPDIEKCLDIVATLQAKKDSSEVTVCRAGIFELLSIEKKLGLESITLMVENCCCNYERVLERLAVQYVSQRMAWKLLKGCAIGDVSGPIIVAFCFDKVLHLELR</sequence>
<comment type="caution">
    <text evidence="1">The sequence shown here is derived from an EMBL/GenBank/DDBJ whole genome shotgun (WGS) entry which is preliminary data.</text>
</comment>
<proteinExistence type="predicted"/>
<protein>
    <submittedName>
        <fullName evidence="1">Uncharacterized protein</fullName>
    </submittedName>
</protein>
<organism evidence="1 2">
    <name type="scientific">Solanum commersonii</name>
    <name type="common">Commerson's wild potato</name>
    <name type="synonym">Commerson's nightshade</name>
    <dbReference type="NCBI Taxonomy" id="4109"/>
    <lineage>
        <taxon>Eukaryota</taxon>
        <taxon>Viridiplantae</taxon>
        <taxon>Streptophyta</taxon>
        <taxon>Embryophyta</taxon>
        <taxon>Tracheophyta</taxon>
        <taxon>Spermatophyta</taxon>
        <taxon>Magnoliopsida</taxon>
        <taxon>eudicotyledons</taxon>
        <taxon>Gunneridae</taxon>
        <taxon>Pentapetalae</taxon>
        <taxon>asterids</taxon>
        <taxon>lamiids</taxon>
        <taxon>Solanales</taxon>
        <taxon>Solanaceae</taxon>
        <taxon>Solanoideae</taxon>
        <taxon>Solaneae</taxon>
        <taxon>Solanum</taxon>
    </lineage>
</organism>
<dbReference type="PANTHER" id="PTHR36074">
    <property type="entry name" value="ISOPENTENYL-DIPHOSPHATE DELTA-ISOMERASE"/>
    <property type="match status" value="1"/>
</dbReference>
<gene>
    <name evidence="1" type="ORF">H5410_007233</name>
</gene>